<accession>A0A0C3R243</accession>
<dbReference type="PANTHER" id="PTHR30273:SF2">
    <property type="entry name" value="PROTEIN FECR"/>
    <property type="match status" value="1"/>
</dbReference>
<comment type="caution">
    <text evidence="4">The sequence shown here is derived from an EMBL/GenBank/DDBJ whole genome shotgun (WGS) entry which is preliminary data.</text>
</comment>
<dbReference type="InterPro" id="IPR012373">
    <property type="entry name" value="Ferrdict_sens_TM"/>
</dbReference>
<gene>
    <name evidence="4" type="ORF">BA92_13665</name>
</gene>
<dbReference type="Gene3D" id="3.55.50.30">
    <property type="match status" value="1"/>
</dbReference>
<evidence type="ECO:0000313" key="5">
    <source>
        <dbReference type="Proteomes" id="UP000031980"/>
    </source>
</evidence>
<dbReference type="AlphaFoldDB" id="A0A0C3R243"/>
<proteinExistence type="predicted"/>
<evidence type="ECO:0008006" key="6">
    <source>
        <dbReference type="Google" id="ProtNLM"/>
    </source>
</evidence>
<dbReference type="EMBL" id="JPIU01000049">
    <property type="protein sequence ID" value="KIO42905.1"/>
    <property type="molecule type" value="Genomic_DNA"/>
</dbReference>
<reference evidence="4 5" key="1">
    <citation type="submission" date="2014-07" db="EMBL/GenBank/DDBJ databases">
        <title>Porphyromonadaceae bacterium OUH 308042 = ATCC BAA-2681 = DSM 28342 draft genome.</title>
        <authorList>
            <person name="Sydenham T.V."/>
            <person name="Hasman H."/>
            <person name="Justensen U.S."/>
        </authorList>
    </citation>
    <scope>NUCLEOTIDE SEQUENCE [LARGE SCALE GENOMIC DNA]</scope>
    <source>
        <strain evidence="4 5">OUH 308042</strain>
    </source>
</reference>
<feature type="transmembrane region" description="Helical" evidence="1">
    <location>
        <begin position="91"/>
        <end position="112"/>
    </location>
</feature>
<dbReference type="Pfam" id="PF16344">
    <property type="entry name" value="FecR_C"/>
    <property type="match status" value="1"/>
</dbReference>
<feature type="domain" description="FecR protein" evidence="2">
    <location>
        <begin position="187"/>
        <end position="283"/>
    </location>
</feature>
<dbReference type="GO" id="GO:0016989">
    <property type="term" value="F:sigma factor antagonist activity"/>
    <property type="evidence" value="ECO:0007669"/>
    <property type="project" value="TreeGrafter"/>
</dbReference>
<evidence type="ECO:0000256" key="1">
    <source>
        <dbReference type="SAM" id="Phobius"/>
    </source>
</evidence>
<dbReference type="Proteomes" id="UP000031980">
    <property type="component" value="Unassembled WGS sequence"/>
</dbReference>
<organism evidence="4 5">
    <name type="scientific">Sanguibacteroides justesenii</name>
    <dbReference type="NCBI Taxonomy" id="1547597"/>
    <lineage>
        <taxon>Bacteria</taxon>
        <taxon>Pseudomonadati</taxon>
        <taxon>Bacteroidota</taxon>
        <taxon>Bacteroidia</taxon>
        <taxon>Bacteroidales</taxon>
        <taxon>Porphyromonadaceae</taxon>
        <taxon>Sanguibacteroides</taxon>
    </lineage>
</organism>
<evidence type="ECO:0000313" key="4">
    <source>
        <dbReference type="EMBL" id="KIO42905.1"/>
    </source>
</evidence>
<feature type="domain" description="Protein FecR C-terminal" evidence="3">
    <location>
        <begin position="325"/>
        <end position="394"/>
    </location>
</feature>
<dbReference type="PANTHER" id="PTHR30273">
    <property type="entry name" value="PERIPLASMIC SIGNAL SENSOR AND SIGMA FACTOR ACTIVATOR FECR-RELATED"/>
    <property type="match status" value="1"/>
</dbReference>
<keyword evidence="5" id="KW-1185">Reference proteome</keyword>
<dbReference type="Pfam" id="PF04773">
    <property type="entry name" value="FecR"/>
    <property type="match status" value="1"/>
</dbReference>
<sequence>MKERSFMLEPKDYKISRLIARQFVHGLSSGEEEKLERWLAADPDNRRLYDRIMDSDNKAERDKYVEGLDIEKEWRALEQQLSPFKKKNRKLGWGIGIAASIALLVGVGLWFFQQREEIVPPVEFTGIQVGTSKAILITSGGEQIELQDSNVQQIVLNNGVVALNTGKSVALQGGKQDTVVREIRYSTIRIPRGGEYNLTLSDGSRVYLNSDSEIRFPEQFGEGKREVFLKGEAFFVVAKDKSHPFVVNTPNKLQVEVLGTEFNVQAYVDEEDVEATLNQGAVRVVLGNQSVELHPNQQAVYNKKSGKLSSREVDAEAYSAWKDGRFVMKNETLESIMARLSRWYDIRVFYMNPEVKNYHFSGELERYEDFSEALRMLEKSAKISFEVNKNNVVVRKRM</sequence>
<name>A0A0C3R243_9PORP</name>
<evidence type="ECO:0000259" key="2">
    <source>
        <dbReference type="Pfam" id="PF04773"/>
    </source>
</evidence>
<dbReference type="InterPro" id="IPR006860">
    <property type="entry name" value="FecR"/>
</dbReference>
<dbReference type="RefSeq" id="WP_082027571.1">
    <property type="nucleotide sequence ID" value="NZ_JPIU01000049.1"/>
</dbReference>
<keyword evidence="1" id="KW-1133">Transmembrane helix</keyword>
<dbReference type="InterPro" id="IPR032508">
    <property type="entry name" value="FecR_C"/>
</dbReference>
<evidence type="ECO:0000259" key="3">
    <source>
        <dbReference type="Pfam" id="PF16344"/>
    </source>
</evidence>
<protein>
    <recommendedName>
        <fullName evidence="6">DUF4974 domain-containing protein</fullName>
    </recommendedName>
</protein>
<dbReference type="Gene3D" id="2.60.120.1440">
    <property type="match status" value="1"/>
</dbReference>
<keyword evidence="1" id="KW-0812">Transmembrane</keyword>
<keyword evidence="1" id="KW-0472">Membrane</keyword>
<dbReference type="FunFam" id="2.60.120.1440:FF:000001">
    <property type="entry name" value="Putative anti-sigma factor"/>
    <property type="match status" value="1"/>
</dbReference>